<evidence type="ECO:0000313" key="2">
    <source>
        <dbReference type="Proteomes" id="UP000322918"/>
    </source>
</evidence>
<organism evidence="1 2">
    <name type="scientific">Arcticibacter tournemirensis</name>
    <dbReference type="NCBI Taxonomy" id="699437"/>
    <lineage>
        <taxon>Bacteria</taxon>
        <taxon>Pseudomonadati</taxon>
        <taxon>Bacteroidota</taxon>
        <taxon>Sphingobacteriia</taxon>
        <taxon>Sphingobacteriales</taxon>
        <taxon>Sphingobacteriaceae</taxon>
        <taxon>Arcticibacter</taxon>
    </lineage>
</organism>
<protein>
    <submittedName>
        <fullName evidence="1">Tetratricopeptide repeat protein</fullName>
    </submittedName>
</protein>
<accession>A0A5M9H7M8</accession>
<comment type="caution">
    <text evidence="1">The sequence shown here is derived from an EMBL/GenBank/DDBJ whole genome shotgun (WGS) entry which is preliminary data.</text>
</comment>
<dbReference type="InterPro" id="IPR011990">
    <property type="entry name" value="TPR-like_helical_dom_sf"/>
</dbReference>
<dbReference type="Gene3D" id="1.25.40.10">
    <property type="entry name" value="Tetratricopeptide repeat domain"/>
    <property type="match status" value="1"/>
</dbReference>
<evidence type="ECO:0000313" key="1">
    <source>
        <dbReference type="EMBL" id="KAA8482896.1"/>
    </source>
</evidence>
<dbReference type="OrthoDB" id="1234389at2"/>
<gene>
    <name evidence="1" type="ORF">F1649_10440</name>
</gene>
<dbReference type="Proteomes" id="UP000322918">
    <property type="component" value="Unassembled WGS sequence"/>
</dbReference>
<name>A0A5M9H7M8_9SPHI</name>
<dbReference type="AlphaFoldDB" id="A0A5M9H7M8"/>
<dbReference type="EMBL" id="VWNE01000014">
    <property type="protein sequence ID" value="KAA8482896.1"/>
    <property type="molecule type" value="Genomic_DNA"/>
</dbReference>
<proteinExistence type="predicted"/>
<dbReference type="SUPFAM" id="SSF48452">
    <property type="entry name" value="TPR-like"/>
    <property type="match status" value="1"/>
</dbReference>
<keyword evidence="2" id="KW-1185">Reference proteome</keyword>
<reference evidence="1 2" key="1">
    <citation type="submission" date="2019-09" db="EMBL/GenBank/DDBJ databases">
        <title>Pararcticibacter amylolyticus gen. nov., sp. nov., isolated from a rottenly hemp rope, and reclassification of Pedobacter tournemirensis as Pararcticibacter tournemirensis comb. nov.</title>
        <authorList>
            <person name="Cai Y."/>
        </authorList>
    </citation>
    <scope>NUCLEOTIDE SEQUENCE [LARGE SCALE GENOMIC DNA]</scope>
    <source>
        <strain evidence="1 2">TF5-37.2-LB10</strain>
    </source>
</reference>
<dbReference type="RefSeq" id="WP_141814289.1">
    <property type="nucleotide sequence ID" value="NZ_VFPL01000001.1"/>
</dbReference>
<sequence length="316" mass="35682">MERKPDSALALSRQIVHDYPESAKAYYALGKATLMKSGLPAAIPIYEKLLDLPSSESDVKESAMFDLSACYYGVGDYGKARAKMAESVRLSKGKKNEPHVKQRARILGFDSLYTSWTVRETAHFVFHFQEGVNNIDGFIARKEKAFDVINSFFQAKPLKKIDYFVWSDETEASKMLNRPLAFTEPDVALTHTSAIHTVGHEMTHSICRFAVAPTRVHKLIWEGVCVYFDQSRRSSIQTLKKLGFNSLIAGVWKNEIRAGTDIIYPLGGELVRRLIDKYGRDKFMLLLADQSYDSAVKIYGNDLAVVLSEIEHDLKN</sequence>